<feature type="non-terminal residue" evidence="1">
    <location>
        <position position="1"/>
    </location>
</feature>
<reference evidence="1" key="2">
    <citation type="submission" date="2016-06" db="EMBL/GenBank/DDBJ databases">
        <title>The genome of a short-lived fish provides insights into sex chromosome evolution and the genetic control of aging.</title>
        <authorList>
            <person name="Reichwald K."/>
            <person name="Felder M."/>
            <person name="Petzold A."/>
            <person name="Koch P."/>
            <person name="Groth M."/>
            <person name="Platzer M."/>
        </authorList>
    </citation>
    <scope>NUCLEOTIDE SEQUENCE</scope>
    <source>
        <tissue evidence="1">Brain</tissue>
    </source>
</reference>
<dbReference type="AlphaFoldDB" id="A0A1A8D9H2"/>
<organism evidence="1">
    <name type="scientific">Nothobranchius kadleci</name>
    <name type="common">African annual killifish</name>
    <dbReference type="NCBI Taxonomy" id="1051664"/>
    <lineage>
        <taxon>Eukaryota</taxon>
        <taxon>Metazoa</taxon>
        <taxon>Chordata</taxon>
        <taxon>Craniata</taxon>
        <taxon>Vertebrata</taxon>
        <taxon>Euteleostomi</taxon>
        <taxon>Actinopterygii</taxon>
        <taxon>Neopterygii</taxon>
        <taxon>Teleostei</taxon>
        <taxon>Neoteleostei</taxon>
        <taxon>Acanthomorphata</taxon>
        <taxon>Ovalentaria</taxon>
        <taxon>Atherinomorphae</taxon>
        <taxon>Cyprinodontiformes</taxon>
        <taxon>Nothobranchiidae</taxon>
        <taxon>Nothobranchius</taxon>
    </lineage>
</organism>
<protein>
    <submittedName>
        <fullName evidence="1">Wdr45 like</fullName>
    </submittedName>
</protein>
<reference evidence="1" key="1">
    <citation type="submission" date="2016-05" db="EMBL/GenBank/DDBJ databases">
        <authorList>
            <person name="Lavstsen T."/>
            <person name="Jespersen J.S."/>
        </authorList>
    </citation>
    <scope>NUCLEOTIDE SEQUENCE</scope>
    <source>
        <tissue evidence="1">Brain</tissue>
    </source>
</reference>
<gene>
    <name evidence="1" type="primary">WDR45L</name>
</gene>
<dbReference type="EMBL" id="HAEA01001491">
    <property type="protein sequence ID" value="SBQ29971.1"/>
    <property type="molecule type" value="Transcribed_RNA"/>
</dbReference>
<evidence type="ECO:0000313" key="1">
    <source>
        <dbReference type="EMBL" id="SBQ29971.1"/>
    </source>
</evidence>
<sequence length="52" mass="5868">RDCSKTVNRVSSDKENTSHLGKLRQKIIPITIDLPWTSRTSVPSWISANESN</sequence>
<name>A0A1A8D9H2_NOTKA</name>
<feature type="non-terminal residue" evidence="1">
    <location>
        <position position="52"/>
    </location>
</feature>
<proteinExistence type="predicted"/>
<accession>A0A1A8D9H2</accession>